<keyword evidence="7" id="KW-0175">Coiled coil</keyword>
<feature type="domain" description="Flagellar basal-body/hook protein C-terminal" evidence="9">
    <location>
        <begin position="667"/>
        <end position="705"/>
    </location>
</feature>
<evidence type="ECO:0000313" key="12">
    <source>
        <dbReference type="Proteomes" id="UP000503820"/>
    </source>
</evidence>
<comment type="subcellular location">
    <subcellularLocation>
        <location evidence="1">Bacterial flagellum</location>
    </subcellularLocation>
    <subcellularLocation>
        <location evidence="2">Secreted</location>
    </subcellularLocation>
</comment>
<keyword evidence="5" id="KW-0964">Secreted</keyword>
<evidence type="ECO:0000256" key="1">
    <source>
        <dbReference type="ARBA" id="ARBA00004365"/>
    </source>
</evidence>
<keyword evidence="11" id="KW-0969">Cilium</keyword>
<feature type="domain" description="Flagellar hook-associated protein FlgK helical" evidence="10">
    <location>
        <begin position="95"/>
        <end position="257"/>
    </location>
</feature>
<comment type="similarity">
    <text evidence="3">Belongs to the flagella basal body rod proteins family.</text>
</comment>
<comment type="caution">
    <text evidence="11">The sequence shown here is derived from an EMBL/GenBank/DDBJ whole genome shotgun (WGS) entry which is preliminary data.</text>
</comment>
<dbReference type="Pfam" id="PF06429">
    <property type="entry name" value="Flg_bbr_C"/>
    <property type="match status" value="1"/>
</dbReference>
<dbReference type="GO" id="GO:0009424">
    <property type="term" value="C:bacterial-type flagellum hook"/>
    <property type="evidence" value="ECO:0007669"/>
    <property type="project" value="InterPro"/>
</dbReference>
<feature type="coiled-coil region" evidence="7">
    <location>
        <begin position="148"/>
        <end position="186"/>
    </location>
</feature>
<dbReference type="AlphaFoldDB" id="A0A7J0BXR6"/>
<dbReference type="InterPro" id="IPR010930">
    <property type="entry name" value="Flg_bb/hook_C_dom"/>
</dbReference>
<dbReference type="EMBL" id="BLVP01000010">
    <property type="protein sequence ID" value="GFM37794.1"/>
    <property type="molecule type" value="Genomic_DNA"/>
</dbReference>
<feature type="domain" description="Flagellar basal body rod protein N-terminal" evidence="8">
    <location>
        <begin position="8"/>
        <end position="37"/>
    </location>
</feature>
<evidence type="ECO:0000256" key="2">
    <source>
        <dbReference type="ARBA" id="ARBA00004613"/>
    </source>
</evidence>
<dbReference type="InterPro" id="IPR053927">
    <property type="entry name" value="FlgK_helical"/>
</dbReference>
<evidence type="ECO:0000259" key="9">
    <source>
        <dbReference type="Pfam" id="PF06429"/>
    </source>
</evidence>
<keyword evidence="11" id="KW-0282">Flagellum</keyword>
<evidence type="ECO:0000256" key="4">
    <source>
        <dbReference type="ARBA" id="ARBA00016244"/>
    </source>
</evidence>
<evidence type="ECO:0000256" key="3">
    <source>
        <dbReference type="ARBA" id="ARBA00009677"/>
    </source>
</evidence>
<dbReference type="PANTHER" id="PTHR30033:SF1">
    <property type="entry name" value="FLAGELLAR HOOK-ASSOCIATED PROTEIN 1"/>
    <property type="match status" value="1"/>
</dbReference>
<dbReference type="InterPro" id="IPR002371">
    <property type="entry name" value="FlgK"/>
</dbReference>
<gene>
    <name evidence="11" type="ORF">DSM19430T_24780</name>
</gene>
<dbReference type="RefSeq" id="WP_174410431.1">
    <property type="nucleotide sequence ID" value="NZ_BLVP01000010.1"/>
</dbReference>
<organism evidence="11 12">
    <name type="scientific">Desulfovibrio psychrotolerans</name>
    <dbReference type="NCBI Taxonomy" id="415242"/>
    <lineage>
        <taxon>Bacteria</taxon>
        <taxon>Pseudomonadati</taxon>
        <taxon>Thermodesulfobacteriota</taxon>
        <taxon>Desulfovibrionia</taxon>
        <taxon>Desulfovibrionales</taxon>
        <taxon>Desulfovibrionaceae</taxon>
        <taxon>Desulfovibrio</taxon>
    </lineage>
</organism>
<evidence type="ECO:0000256" key="6">
    <source>
        <dbReference type="ARBA" id="ARBA00023143"/>
    </source>
</evidence>
<evidence type="ECO:0000259" key="8">
    <source>
        <dbReference type="Pfam" id="PF00460"/>
    </source>
</evidence>
<dbReference type="GO" id="GO:0005198">
    <property type="term" value="F:structural molecule activity"/>
    <property type="evidence" value="ECO:0007669"/>
    <property type="project" value="InterPro"/>
</dbReference>
<dbReference type="PANTHER" id="PTHR30033">
    <property type="entry name" value="FLAGELLAR HOOK-ASSOCIATED PROTEIN 1"/>
    <property type="match status" value="1"/>
</dbReference>
<keyword evidence="12" id="KW-1185">Reference proteome</keyword>
<dbReference type="PROSITE" id="PS00588">
    <property type="entry name" value="FLAGELLA_BB_ROD"/>
    <property type="match status" value="1"/>
</dbReference>
<proteinExistence type="inferred from homology"/>
<dbReference type="InterPro" id="IPR019776">
    <property type="entry name" value="Flagellar_basal_body_rod_CS"/>
</dbReference>
<evidence type="ECO:0000313" key="11">
    <source>
        <dbReference type="EMBL" id="GFM37794.1"/>
    </source>
</evidence>
<dbReference type="Proteomes" id="UP000503820">
    <property type="component" value="Unassembled WGS sequence"/>
</dbReference>
<keyword evidence="6" id="KW-0975">Bacterial flagellum</keyword>
<reference evidence="11 12" key="1">
    <citation type="submission" date="2020-05" db="EMBL/GenBank/DDBJ databases">
        <title>Draft genome sequence of Desulfovibrio psychrotolerans JS1T.</title>
        <authorList>
            <person name="Ueno A."/>
            <person name="Tamazawa S."/>
            <person name="Tamamura S."/>
            <person name="Murakami T."/>
            <person name="Kiyama T."/>
            <person name="Inomata H."/>
            <person name="Amano Y."/>
            <person name="Miyakawa K."/>
            <person name="Tamaki H."/>
            <person name="Naganuma T."/>
            <person name="Kaneko K."/>
        </authorList>
    </citation>
    <scope>NUCLEOTIDE SEQUENCE [LARGE SCALE GENOMIC DNA]</scope>
    <source>
        <strain evidence="11 12">JS1</strain>
    </source>
</reference>
<evidence type="ECO:0000256" key="7">
    <source>
        <dbReference type="SAM" id="Coils"/>
    </source>
</evidence>
<dbReference type="Pfam" id="PF22638">
    <property type="entry name" value="FlgK_D1"/>
    <property type="match status" value="1"/>
</dbReference>
<dbReference type="NCBIfam" id="TIGR02492">
    <property type="entry name" value="flgK_ends"/>
    <property type="match status" value="1"/>
</dbReference>
<keyword evidence="11" id="KW-0966">Cell projection</keyword>
<name>A0A7J0BXR6_9BACT</name>
<dbReference type="GO" id="GO:0044780">
    <property type="term" value="P:bacterial-type flagellum assembly"/>
    <property type="evidence" value="ECO:0007669"/>
    <property type="project" value="InterPro"/>
</dbReference>
<accession>A0A7J0BXR6</accession>
<dbReference type="Pfam" id="PF00460">
    <property type="entry name" value="Flg_bb_rod"/>
    <property type="match status" value="1"/>
</dbReference>
<dbReference type="SUPFAM" id="SSF64518">
    <property type="entry name" value="Phase 1 flagellin"/>
    <property type="match status" value="1"/>
</dbReference>
<sequence>MGGLTSLLNIGNSALFASQSAIQVTGNNIANVNTTGYSRQAVRFEESITIDSRPGQLGTGVNAVEVFRYFDKFVEEQFNDRNSIYQRWNTQQEVLKSVESLYNESNSQGLNAMMNQFFKDWQELAKRPDDDAVREALLAHTENLVFLMRDIEQNMSRMQTQMDDYIRQEVDQANDLMTRIAELNRQIQVHDVPGSNNANTLLDQRNQLVRLLAEKVDIDVIDNGSGDFTVNTKAGHTLVDGTEVYELRFTGPAAYPSLTSGSTFDGTIAFDGQDEYEYTFEVVSGGTVTSSAGVGAAMLRVSLDGGRTWLKDENGNELHIPARPESEKVRVQGSNIDIYFTDSTQNLAVGDKFTVVPKSHLMWVTPTTQDLNITPQSFFDGTENERRLTGGSISGYFYLRDYNIGRYREKLDGLSEALVWEVNRLHSQGSGSEAHTLLQGTYGVKNTGLALNSPSAGLDYGHKLTEGNMMFYAYNEQTGELASPTSFGPLDFDSVTPGIQNFDPSVHTLEDVRDAFNNTMGTFVTASIVDNKLTLRANSGYTFELGSDSSGLAAALGLNTFFKGNSSSTIAIRDELRQDSKLINAGSVNGGGEANTGDNSIALGIAQLKDKKVSINTASDSSSNQSLQQYYNSLVGLVGADTANAKFNAMFNQTLAKDLNERQNAVAGVNLDEEMSNLIKFQHSYKAAAKLITTADQMMQTVLSLKN</sequence>
<evidence type="ECO:0000256" key="5">
    <source>
        <dbReference type="ARBA" id="ARBA00022525"/>
    </source>
</evidence>
<evidence type="ECO:0000259" key="10">
    <source>
        <dbReference type="Pfam" id="PF22638"/>
    </source>
</evidence>
<protein>
    <recommendedName>
        <fullName evidence="4">Flagellar hook-associated protein 1</fullName>
    </recommendedName>
</protein>
<dbReference type="GO" id="GO:0005576">
    <property type="term" value="C:extracellular region"/>
    <property type="evidence" value="ECO:0007669"/>
    <property type="project" value="UniProtKB-SubCell"/>
</dbReference>
<dbReference type="InterPro" id="IPR001444">
    <property type="entry name" value="Flag_bb_rod_N"/>
</dbReference>
<dbReference type="PRINTS" id="PR01005">
    <property type="entry name" value="FLGHOOKAP1"/>
</dbReference>